<proteinExistence type="predicted"/>
<reference evidence="2 4" key="1">
    <citation type="submission" date="2015-07" db="EMBL/GenBank/DDBJ databases">
        <title>Fjat-14205 dsm 2895.</title>
        <authorList>
            <person name="Liu B."/>
            <person name="Wang J."/>
            <person name="Zhu Y."/>
            <person name="Liu G."/>
            <person name="Chen Q."/>
            <person name="Chen Z."/>
            <person name="Lan J."/>
            <person name="Che J."/>
            <person name="Ge C."/>
            <person name="Shi H."/>
            <person name="Pan Z."/>
            <person name="Liu X."/>
        </authorList>
    </citation>
    <scope>NUCLEOTIDE SEQUENCE [LARGE SCALE GENOMIC DNA]</scope>
    <source>
        <strain evidence="2 4">DSM 2895</strain>
    </source>
</reference>
<name>A0A0D1W6C7_ANEMI</name>
<sequence length="66" mass="8115">MKNIYIVAFILIVIVAFILFFRFWKSRKKQDVKLQKELKKNAERIRHRQKQVDKLSAKLQERLDKK</sequence>
<evidence type="ECO:0000313" key="5">
    <source>
        <dbReference type="Proteomes" id="UP000182836"/>
    </source>
</evidence>
<evidence type="ECO:0000313" key="3">
    <source>
        <dbReference type="EMBL" id="SDI82570.1"/>
    </source>
</evidence>
<dbReference type="AlphaFoldDB" id="A0A0D1W6C7"/>
<reference evidence="3 5" key="2">
    <citation type="submission" date="2016-10" db="EMBL/GenBank/DDBJ databases">
        <authorList>
            <person name="de Groot N.N."/>
        </authorList>
    </citation>
    <scope>NUCLEOTIDE SEQUENCE [LARGE SCALE GENOMIC DNA]</scope>
    <source>
        <strain evidence="3 5">DSM 2895</strain>
    </source>
</reference>
<accession>A0A0D1W6C7</accession>
<dbReference type="Proteomes" id="UP000037269">
    <property type="component" value="Unassembled WGS sequence"/>
</dbReference>
<evidence type="ECO:0000313" key="4">
    <source>
        <dbReference type="Proteomes" id="UP000037269"/>
    </source>
</evidence>
<keyword evidence="1" id="KW-0472">Membrane</keyword>
<keyword evidence="1" id="KW-1133">Transmembrane helix</keyword>
<keyword evidence="4" id="KW-1185">Reference proteome</keyword>
<dbReference type="EMBL" id="FNED01000008">
    <property type="protein sequence ID" value="SDI82570.1"/>
    <property type="molecule type" value="Genomic_DNA"/>
</dbReference>
<evidence type="ECO:0000313" key="2">
    <source>
        <dbReference type="EMBL" id="KON95181.1"/>
    </source>
</evidence>
<dbReference type="PATRIC" id="fig|47500.12.peg.6756"/>
<protein>
    <submittedName>
        <fullName evidence="2">Uncharacterized protein</fullName>
    </submittedName>
</protein>
<dbReference type="GeneID" id="42304852"/>
<gene>
    <name evidence="2" type="ORF">AF333_06505</name>
    <name evidence="3" type="ORF">SAMN04487909_10873</name>
</gene>
<dbReference type="Proteomes" id="UP000182836">
    <property type="component" value="Unassembled WGS sequence"/>
</dbReference>
<organism evidence="2 4">
    <name type="scientific">Aneurinibacillus migulanus</name>
    <name type="common">Bacillus migulanus</name>
    <dbReference type="NCBI Taxonomy" id="47500"/>
    <lineage>
        <taxon>Bacteria</taxon>
        <taxon>Bacillati</taxon>
        <taxon>Bacillota</taxon>
        <taxon>Bacilli</taxon>
        <taxon>Bacillales</taxon>
        <taxon>Paenibacillaceae</taxon>
        <taxon>Aneurinibacillus group</taxon>
        <taxon>Aneurinibacillus</taxon>
    </lineage>
</organism>
<dbReference type="EMBL" id="LGUG01000004">
    <property type="protein sequence ID" value="KON95181.1"/>
    <property type="molecule type" value="Genomic_DNA"/>
</dbReference>
<keyword evidence="1" id="KW-0812">Transmembrane</keyword>
<feature type="transmembrane region" description="Helical" evidence="1">
    <location>
        <begin position="6"/>
        <end position="24"/>
    </location>
</feature>
<evidence type="ECO:0000256" key="1">
    <source>
        <dbReference type="SAM" id="Phobius"/>
    </source>
</evidence>
<dbReference type="RefSeq" id="WP_043067414.1">
    <property type="nucleotide sequence ID" value="NZ_BJOA01000061.1"/>
</dbReference>